<dbReference type="RefSeq" id="WP_249101869.1">
    <property type="nucleotide sequence ID" value="NZ_JAMAST010000012.1"/>
</dbReference>
<dbReference type="EMBL" id="JAMAST010000012">
    <property type="protein sequence ID" value="MCL1632290.1"/>
    <property type="molecule type" value="Genomic_DNA"/>
</dbReference>
<feature type="domain" description="DUF6930" evidence="1">
    <location>
        <begin position="247"/>
        <end position="374"/>
    </location>
</feature>
<reference evidence="3 4" key="1">
    <citation type="submission" date="2022-05" db="EMBL/GenBank/DDBJ databases">
        <title>Sporolactobacillus sp nov CPB3-1, isolated from tree bark (Mangifera indica L.).</title>
        <authorList>
            <person name="Phuengjayaem S."/>
            <person name="Tanasupawat S."/>
        </authorList>
    </citation>
    <scope>NUCLEOTIDE SEQUENCE [LARGE SCALE GENOMIC DNA]</scope>
    <source>
        <strain evidence="3 4">CPB3-1</strain>
    </source>
</reference>
<dbReference type="InterPro" id="IPR055733">
    <property type="entry name" value="DUF7309"/>
</dbReference>
<evidence type="ECO:0008006" key="5">
    <source>
        <dbReference type="Google" id="ProtNLM"/>
    </source>
</evidence>
<evidence type="ECO:0000259" key="1">
    <source>
        <dbReference type="Pfam" id="PF22007"/>
    </source>
</evidence>
<gene>
    <name evidence="3" type="ORF">M3N64_10105</name>
</gene>
<keyword evidence="4" id="KW-1185">Reference proteome</keyword>
<proteinExistence type="predicted"/>
<evidence type="ECO:0000313" key="3">
    <source>
        <dbReference type="EMBL" id="MCL1632290.1"/>
    </source>
</evidence>
<evidence type="ECO:0000313" key="4">
    <source>
        <dbReference type="Proteomes" id="UP001203004"/>
    </source>
</evidence>
<accession>A0ABT0MDA6</accession>
<organism evidence="3 4">
    <name type="scientific">Sporolactobacillus mangiferae</name>
    <dbReference type="NCBI Taxonomy" id="2940498"/>
    <lineage>
        <taxon>Bacteria</taxon>
        <taxon>Bacillati</taxon>
        <taxon>Bacillota</taxon>
        <taxon>Bacilli</taxon>
        <taxon>Bacillales</taxon>
        <taxon>Sporolactobacillaceae</taxon>
        <taxon>Sporolactobacillus</taxon>
    </lineage>
</organism>
<dbReference type="Proteomes" id="UP001203004">
    <property type="component" value="Unassembled WGS sequence"/>
</dbReference>
<protein>
    <recommendedName>
        <fullName evidence="5">SMI1/KNR4 family protein</fullName>
    </recommendedName>
</protein>
<evidence type="ECO:0000259" key="2">
    <source>
        <dbReference type="Pfam" id="PF23988"/>
    </source>
</evidence>
<dbReference type="Pfam" id="PF23988">
    <property type="entry name" value="DUF7309"/>
    <property type="match status" value="1"/>
</dbReference>
<sequence>MTYQLKSQSEAIDDLNYGLHAFQNDNDRSLPRFSIDEEYDDDWWQLIQASNGFADLEPWQWLNSDQVLVLDLPNHSERVYCCVLGQMGDEYGLVAYVGDQGLAMIHRLFAHAEKIDRPPLAQAFHLSLCRPGTYPEEDRVFLSVLQMGDEPEEHLPMLRVQTPGYAPWIPQGEEILLFAEIIEEVTQVAFDYQELAEAFPFYEQPKWFYRKYEVGEGSTKKAVDDQIVPASGHQEWKDAEPLVSVLELQRIKKNTRQNENWIELGGAFAPFSVGEQDGNRPTLPWLQLTVDHFSGYVMHYELLENHAALDPCIFVQSVQEFLLKTIDKVGERPSGLLVNQQELYHSLVLLCKKLGILCKQSSQMHMFEETWDQLLSAFDDPPMP</sequence>
<dbReference type="Pfam" id="PF22007">
    <property type="entry name" value="DUF6930"/>
    <property type="match status" value="1"/>
</dbReference>
<dbReference type="InterPro" id="IPR054216">
    <property type="entry name" value="DUF6930"/>
</dbReference>
<name>A0ABT0MDA6_9BACL</name>
<comment type="caution">
    <text evidence="3">The sequence shown here is derived from an EMBL/GenBank/DDBJ whole genome shotgun (WGS) entry which is preliminary data.</text>
</comment>
<feature type="domain" description="DUF7309" evidence="2">
    <location>
        <begin position="43"/>
        <end position="210"/>
    </location>
</feature>